<dbReference type="InterPro" id="IPR000195">
    <property type="entry name" value="Rab-GAP-TBC_dom"/>
</dbReference>
<organism evidence="3 4">
    <name type="scientific">Striga asiatica</name>
    <name type="common">Asiatic witchweed</name>
    <name type="synonym">Buchnera asiatica</name>
    <dbReference type="NCBI Taxonomy" id="4170"/>
    <lineage>
        <taxon>Eukaryota</taxon>
        <taxon>Viridiplantae</taxon>
        <taxon>Streptophyta</taxon>
        <taxon>Embryophyta</taxon>
        <taxon>Tracheophyta</taxon>
        <taxon>Spermatophyta</taxon>
        <taxon>Magnoliopsida</taxon>
        <taxon>eudicotyledons</taxon>
        <taxon>Gunneridae</taxon>
        <taxon>Pentapetalae</taxon>
        <taxon>asterids</taxon>
        <taxon>lamiids</taxon>
        <taxon>Lamiales</taxon>
        <taxon>Orobanchaceae</taxon>
        <taxon>Buchnereae</taxon>
        <taxon>Striga</taxon>
    </lineage>
</organism>
<dbReference type="SMART" id="SM00164">
    <property type="entry name" value="TBC"/>
    <property type="match status" value="1"/>
</dbReference>
<dbReference type="PROSITE" id="PS50086">
    <property type="entry name" value="TBC_RABGAP"/>
    <property type="match status" value="1"/>
</dbReference>
<dbReference type="OrthoDB" id="10264062at2759"/>
<dbReference type="PANTHER" id="PTHR22957:SF689">
    <property type="entry name" value="TBC1 DOMAIN FAMILY MEMBER 15-LIKE"/>
    <property type="match status" value="1"/>
</dbReference>
<sequence length="385" mass="44270">MLEIIRRDPGTPADSYYEVRPECTDVPESKFRIKAGKTLSVRKWIAAFSPEGHLDISKTLGRIHRGGIHSTIRGEVWEFLLGCYDPMSTYEEREQIRQSRRIQYDSMKRVCKQMFPLIGSGRFVTAPIITENGEPTQDPIVLGQINLRTETAPTQQPPCDGPMDKREINWKLTLHQIGLDVVRTDRTLKFYDKQENLSKLWDILSVYSWFDSDVGYGQGMSDLCSPMIILLEDEADSFWCFERLMRRLKPLVGEIIYLHSECLWFCSAENSLLMMWALEYDPDLFTTYEDSDSSCEKSEKSKERAKSRRQCGKFERENMRNGDIAPLPISVFLVATVLKEKSAKLLTEARGLDDVVKILNDISGNLDAKKARSGAMKLHKKYLKK</sequence>
<name>A0A5A7R5L7_STRAF</name>
<keyword evidence="4" id="KW-1185">Reference proteome</keyword>
<gene>
    <name evidence="3" type="ORF">STAS_30181</name>
</gene>
<dbReference type="Pfam" id="PF00566">
    <property type="entry name" value="RabGAP-TBC"/>
    <property type="match status" value="1"/>
</dbReference>
<feature type="compositionally biased region" description="Basic and acidic residues" evidence="1">
    <location>
        <begin position="294"/>
        <end position="304"/>
    </location>
</feature>
<feature type="region of interest" description="Disordered" evidence="1">
    <location>
        <begin position="290"/>
        <end position="311"/>
    </location>
</feature>
<evidence type="ECO:0000259" key="2">
    <source>
        <dbReference type="PROSITE" id="PS50086"/>
    </source>
</evidence>
<dbReference type="FunFam" id="1.10.8.270:FF:000025">
    <property type="entry name" value="TBC1 domain family member 15-like"/>
    <property type="match status" value="1"/>
</dbReference>
<dbReference type="AlphaFoldDB" id="A0A5A7R5L7"/>
<dbReference type="InterPro" id="IPR035969">
    <property type="entry name" value="Rab-GAP_TBC_sf"/>
</dbReference>
<evidence type="ECO:0000256" key="1">
    <source>
        <dbReference type="SAM" id="MobiDB-lite"/>
    </source>
</evidence>
<feature type="non-terminal residue" evidence="3">
    <location>
        <position position="385"/>
    </location>
</feature>
<dbReference type="GO" id="GO:0005096">
    <property type="term" value="F:GTPase activator activity"/>
    <property type="evidence" value="ECO:0007669"/>
    <property type="project" value="TreeGrafter"/>
</dbReference>
<dbReference type="EMBL" id="BKCP01010470">
    <property type="protein sequence ID" value="GER52702.1"/>
    <property type="molecule type" value="Genomic_DNA"/>
</dbReference>
<dbReference type="PANTHER" id="PTHR22957">
    <property type="entry name" value="TBC1 DOMAIN FAMILY MEMBER GTPASE-ACTIVATING PROTEIN"/>
    <property type="match status" value="1"/>
</dbReference>
<dbReference type="Proteomes" id="UP000325081">
    <property type="component" value="Unassembled WGS sequence"/>
</dbReference>
<dbReference type="Gene3D" id="1.10.8.270">
    <property type="entry name" value="putative rabgap domain of human tbc1 domain family member 14 like domains"/>
    <property type="match status" value="1"/>
</dbReference>
<feature type="domain" description="Rab-GAP TBC" evidence="2">
    <location>
        <begin position="67"/>
        <end position="385"/>
    </location>
</feature>
<accession>A0A5A7R5L7</accession>
<dbReference type="SUPFAM" id="SSF47923">
    <property type="entry name" value="Ypt/Rab-GAP domain of gyp1p"/>
    <property type="match status" value="1"/>
</dbReference>
<proteinExistence type="predicted"/>
<reference evidence="4" key="1">
    <citation type="journal article" date="2019" name="Curr. Biol.">
        <title>Genome Sequence of Striga asiatica Provides Insight into the Evolution of Plant Parasitism.</title>
        <authorList>
            <person name="Yoshida S."/>
            <person name="Kim S."/>
            <person name="Wafula E.K."/>
            <person name="Tanskanen J."/>
            <person name="Kim Y.M."/>
            <person name="Honaas L."/>
            <person name="Yang Z."/>
            <person name="Spallek T."/>
            <person name="Conn C.E."/>
            <person name="Ichihashi Y."/>
            <person name="Cheong K."/>
            <person name="Cui S."/>
            <person name="Der J.P."/>
            <person name="Gundlach H."/>
            <person name="Jiao Y."/>
            <person name="Hori C."/>
            <person name="Ishida J.K."/>
            <person name="Kasahara H."/>
            <person name="Kiba T."/>
            <person name="Kim M.S."/>
            <person name="Koo N."/>
            <person name="Laohavisit A."/>
            <person name="Lee Y.H."/>
            <person name="Lumba S."/>
            <person name="McCourt P."/>
            <person name="Mortimer J.C."/>
            <person name="Mutuku J.M."/>
            <person name="Nomura T."/>
            <person name="Sasaki-Sekimoto Y."/>
            <person name="Seto Y."/>
            <person name="Wang Y."/>
            <person name="Wakatake T."/>
            <person name="Sakakibara H."/>
            <person name="Demura T."/>
            <person name="Yamaguchi S."/>
            <person name="Yoneyama K."/>
            <person name="Manabe R.I."/>
            <person name="Nelson D.C."/>
            <person name="Schulman A.H."/>
            <person name="Timko M.P."/>
            <person name="dePamphilis C.W."/>
            <person name="Choi D."/>
            <person name="Shirasu K."/>
        </authorList>
    </citation>
    <scope>NUCLEOTIDE SEQUENCE [LARGE SCALE GENOMIC DNA]</scope>
    <source>
        <strain evidence="4">cv. UVA1</strain>
    </source>
</reference>
<protein>
    <submittedName>
        <fullName evidence="3">Ypt/Rab-GAP domain of gyp1p superfamily protein</fullName>
    </submittedName>
</protein>
<evidence type="ECO:0000313" key="4">
    <source>
        <dbReference type="Proteomes" id="UP000325081"/>
    </source>
</evidence>
<comment type="caution">
    <text evidence="3">The sequence shown here is derived from an EMBL/GenBank/DDBJ whole genome shotgun (WGS) entry which is preliminary data.</text>
</comment>
<evidence type="ECO:0000313" key="3">
    <source>
        <dbReference type="EMBL" id="GER52702.1"/>
    </source>
</evidence>